<protein>
    <submittedName>
        <fullName evidence="3">Uncharacterized protein</fullName>
    </submittedName>
</protein>
<reference evidence="3 4" key="1">
    <citation type="submission" date="2013-07" db="EMBL/GenBank/DDBJ databases">
        <title>The Genome Sequence of Cryptococcus heveanensis BCC8398.</title>
        <authorList>
            <consortium name="The Broad Institute Genome Sequencing Platform"/>
            <person name="Cuomo C."/>
            <person name="Litvintseva A."/>
            <person name="Chen Y."/>
            <person name="Heitman J."/>
            <person name="Sun S."/>
            <person name="Springer D."/>
            <person name="Dromer F."/>
            <person name="Young S.K."/>
            <person name="Zeng Q."/>
            <person name="Gargeya S."/>
            <person name="Fitzgerald M."/>
            <person name="Abouelleil A."/>
            <person name="Alvarado L."/>
            <person name="Berlin A.M."/>
            <person name="Chapman S.B."/>
            <person name="Dewar J."/>
            <person name="Goldberg J."/>
            <person name="Griggs A."/>
            <person name="Gujja S."/>
            <person name="Hansen M."/>
            <person name="Howarth C."/>
            <person name="Imamovic A."/>
            <person name="Larimer J."/>
            <person name="McCowan C."/>
            <person name="Murphy C."/>
            <person name="Pearson M."/>
            <person name="Priest M."/>
            <person name="Roberts A."/>
            <person name="Saif S."/>
            <person name="Shea T."/>
            <person name="Sykes S."/>
            <person name="Wortman J."/>
            <person name="Nusbaum C."/>
            <person name="Birren B."/>
        </authorList>
    </citation>
    <scope>NUCLEOTIDE SEQUENCE [LARGE SCALE GENOMIC DNA]</scope>
    <source>
        <strain evidence="3 4">BCC8398</strain>
    </source>
</reference>
<keyword evidence="2" id="KW-0812">Transmembrane</keyword>
<gene>
    <name evidence="3" type="ORF">I316_05230</name>
</gene>
<dbReference type="Proteomes" id="UP000092666">
    <property type="component" value="Unassembled WGS sequence"/>
</dbReference>
<dbReference type="EMBL" id="KV700127">
    <property type="protein sequence ID" value="OCF33185.1"/>
    <property type="molecule type" value="Genomic_DNA"/>
</dbReference>
<feature type="transmembrane region" description="Helical" evidence="2">
    <location>
        <begin position="71"/>
        <end position="97"/>
    </location>
</feature>
<accession>A0A1B9GQR3</accession>
<feature type="compositionally biased region" description="Polar residues" evidence="1">
    <location>
        <begin position="31"/>
        <end position="42"/>
    </location>
</feature>
<organism evidence="3 4">
    <name type="scientific">Kwoniella heveanensis BCC8398</name>
    <dbReference type="NCBI Taxonomy" id="1296120"/>
    <lineage>
        <taxon>Eukaryota</taxon>
        <taxon>Fungi</taxon>
        <taxon>Dikarya</taxon>
        <taxon>Basidiomycota</taxon>
        <taxon>Agaricomycotina</taxon>
        <taxon>Tremellomycetes</taxon>
        <taxon>Tremellales</taxon>
        <taxon>Cryptococcaceae</taxon>
        <taxon>Kwoniella</taxon>
    </lineage>
</organism>
<dbReference type="AlphaFoldDB" id="A0A1B9GQR3"/>
<keyword evidence="4" id="KW-1185">Reference proteome</keyword>
<dbReference type="OrthoDB" id="10039566at2759"/>
<name>A0A1B9GQR3_9TREE</name>
<keyword evidence="2" id="KW-0472">Membrane</keyword>
<feature type="region of interest" description="Disordered" evidence="1">
    <location>
        <begin position="1"/>
        <end position="59"/>
    </location>
</feature>
<evidence type="ECO:0000256" key="1">
    <source>
        <dbReference type="SAM" id="MobiDB-lite"/>
    </source>
</evidence>
<evidence type="ECO:0000313" key="3">
    <source>
        <dbReference type="EMBL" id="OCF33185.1"/>
    </source>
</evidence>
<dbReference type="STRING" id="1296120.A0A1B9GQR3"/>
<evidence type="ECO:0000256" key="2">
    <source>
        <dbReference type="SAM" id="Phobius"/>
    </source>
</evidence>
<feature type="compositionally biased region" description="Basic and acidic residues" evidence="1">
    <location>
        <begin position="1"/>
        <end position="14"/>
    </location>
</feature>
<sequence length="664" mass="72126">MVRDKGKGKAKAVEHPNAGETEENQRLLDSMSRSYRTANNDVQNDDEESPLLLHQRRREDRRGSGSKIRSILLTALVVLATLAVGVTLFLVLLAASYSPSPSELSSLPKTAFAYSSPDSVSVLNITDDGLLLNLTVRCGIDADRALGVQWFSSEREKDSAAERGERGVGAEWWEKLRRWTAHRALKSLDQPSVNVNVSSSIHIYPQRASSSPLLSMKILDSLQIPLVWDIPQQAPNDEPTWLQPLAFTALAKPLASTGELWEFIQRGWVEGSVRVKVEIATVQAEPAEKAWWAKYGEIEKENLSLDIEVPIPRLPHLPDPGHPLNLSELVTLRHYEFDTSESPKALAIEAAATIPNFLPNLNTTVCFGLPFSIALPDLSTGLSPIGDTKMAEVVTAPINIGGSRKEIELRMKGIVTADLSDQTQKTTDGNGTSVLSHFLQNYLHGKDNPILVQGMASLPPFAPASTVQPPSWLLSALPSLSLSLTFPGPKPPPNIIQSVTIDHMRLTESRGKMKASGTVIAQVELPQEMQNVDIEVVQVRPDVLVYDGPAPLDSDDDGGDIPAKAFGHINPNEFLNSTTSPSGDPRFPHRLIVSAPLSNVDLDILPGRDGVLSEFVSKVVFKGGAQAGVKGIASVRVRITGVDGTVRLDGLPVRGEFWVGKQRG</sequence>
<keyword evidence="2" id="KW-1133">Transmembrane helix</keyword>
<evidence type="ECO:0000313" key="4">
    <source>
        <dbReference type="Proteomes" id="UP000092666"/>
    </source>
</evidence>
<proteinExistence type="predicted"/>
<reference evidence="4" key="2">
    <citation type="submission" date="2013-12" db="EMBL/GenBank/DDBJ databases">
        <title>Evolution of pathogenesis and genome organization in the Tremellales.</title>
        <authorList>
            <person name="Cuomo C."/>
            <person name="Litvintseva A."/>
            <person name="Heitman J."/>
            <person name="Chen Y."/>
            <person name="Sun S."/>
            <person name="Springer D."/>
            <person name="Dromer F."/>
            <person name="Young S."/>
            <person name="Zeng Q."/>
            <person name="Chapman S."/>
            <person name="Gujja S."/>
            <person name="Saif S."/>
            <person name="Birren B."/>
        </authorList>
    </citation>
    <scope>NUCLEOTIDE SEQUENCE [LARGE SCALE GENOMIC DNA]</scope>
    <source>
        <strain evidence="4">BCC8398</strain>
    </source>
</reference>